<name>A0A011MTZ2_9PROT</name>
<organism evidence="2 3">
    <name type="scientific">Candidatus Accumulibacter adjunctus</name>
    <dbReference type="NCBI Taxonomy" id="1454001"/>
    <lineage>
        <taxon>Bacteria</taxon>
        <taxon>Pseudomonadati</taxon>
        <taxon>Pseudomonadota</taxon>
        <taxon>Betaproteobacteria</taxon>
        <taxon>Candidatus Accumulibacter</taxon>
    </lineage>
</organism>
<feature type="chain" id="PRO_5001462094" evidence="1">
    <location>
        <begin position="21"/>
        <end position="115"/>
    </location>
</feature>
<gene>
    <name evidence="2" type="ORF">AW08_02740</name>
</gene>
<evidence type="ECO:0000313" key="2">
    <source>
        <dbReference type="EMBL" id="EXI66001.1"/>
    </source>
</evidence>
<dbReference type="STRING" id="1454001.AW08_02740"/>
<dbReference type="PATRIC" id="fig|1454001.3.peg.2799"/>
<feature type="signal peptide" evidence="1">
    <location>
        <begin position="1"/>
        <end position="20"/>
    </location>
</feature>
<dbReference type="EMBL" id="JFAX01000017">
    <property type="protein sequence ID" value="EXI66001.1"/>
    <property type="molecule type" value="Genomic_DNA"/>
</dbReference>
<dbReference type="AlphaFoldDB" id="A0A011MTZ2"/>
<evidence type="ECO:0000256" key="1">
    <source>
        <dbReference type="SAM" id="SignalP"/>
    </source>
</evidence>
<dbReference type="Proteomes" id="UP000020218">
    <property type="component" value="Unassembled WGS sequence"/>
</dbReference>
<evidence type="ECO:0000313" key="3">
    <source>
        <dbReference type="Proteomes" id="UP000020218"/>
    </source>
</evidence>
<keyword evidence="3" id="KW-1185">Reference proteome</keyword>
<keyword evidence="1" id="KW-0732">Signal</keyword>
<proteinExistence type="predicted"/>
<protein>
    <submittedName>
        <fullName evidence="2">Uncharacterized protein</fullName>
    </submittedName>
</protein>
<reference evidence="2" key="1">
    <citation type="submission" date="2014-02" db="EMBL/GenBank/DDBJ databases">
        <title>Expanding our view of genomic diversity in Candidatus Accumulibacter clades.</title>
        <authorList>
            <person name="Skennerton C.T."/>
            <person name="Barr J.J."/>
            <person name="Slater F.R."/>
            <person name="Bond P.L."/>
            <person name="Tyson G.W."/>
        </authorList>
    </citation>
    <scope>NUCLEOTIDE SEQUENCE [LARGE SCALE GENOMIC DNA]</scope>
</reference>
<accession>A0A011MTZ2</accession>
<comment type="caution">
    <text evidence="2">The sequence shown here is derived from an EMBL/GenBank/DDBJ whole genome shotgun (WGS) entry which is preliminary data.</text>
</comment>
<sequence length="115" mass="11692">MRRFLAIVLIALLPLQAASALVGTLSGPQPPHIAAGQDGQPDEACAGLAQLADHSQCEEPDDHCSCCHAGCCAPLAPAPLPTIALLRDAIIAAAASGKPSATLARPERPQWTGLA</sequence>